<evidence type="ECO:0000313" key="3">
    <source>
        <dbReference type="EMBL" id="KAJ9176411.1"/>
    </source>
</evidence>
<dbReference type="Pfam" id="PF00069">
    <property type="entry name" value="Pkinase"/>
    <property type="match status" value="1"/>
</dbReference>
<dbReference type="InterPro" id="IPR011009">
    <property type="entry name" value="Kinase-like_dom_sf"/>
</dbReference>
<dbReference type="InterPro" id="IPR043891">
    <property type="entry name" value="SPARK"/>
</dbReference>
<sequence>MGVPILKYQKLLSSIISLLLIVTSFVFAKTFDNSCILDIHLSPSIDDSDCIPGNWGGFINNNCCGAVFYEYIYALGKRANITGQIYLNSAEQKACLISMKRAYNDVEDCGIEKLTGGEGGCSSYTKADVSSKLGNRMNSLDEDCMLINSDDKHDQNCRACLRRWEEIGGSPNKSDMNSEANMCRFAVLITLTSNMIDDNKRVQAIYNCLGVQNLSVGILVLITGLVGLGAITCIAVSVWIFCRKRTKENLPTTKNGSYDSCSEPSNNLKISPKEIYLATNNLNEANFIGQGVAGKVYRGILSNGQHVAVKHIINDGQMETFVREVTSLSHIRHPNLVALLGFCEHKDEYFLVYELCKNGNLSEWLYGKDRVLSWIQRLVIAIDSARGLWFLHSYPEGCIVHRDVKPTNILINAKFQAKLSDFGLSKVMDVGQSYVSSEVRGTFGYVDPEYRQNHHVNAKGDVYSFGIVLLQLISGQRVINLNLNRPMQLNKMAKFLSRGGNITEFADPKLSGEYSVEAFDLVIKLALSCTGIKQERPSMEKVVLRLENALEISMKMKSITYG</sequence>
<dbReference type="InterPro" id="IPR051564">
    <property type="entry name" value="LRR_receptor-like_kinase"/>
</dbReference>
<gene>
    <name evidence="3" type="ORF">P3X46_011724</name>
</gene>
<dbReference type="SMART" id="SM00220">
    <property type="entry name" value="S_TKc"/>
    <property type="match status" value="1"/>
</dbReference>
<name>A0ABQ9M886_HEVBR</name>
<dbReference type="InterPro" id="IPR008271">
    <property type="entry name" value="Ser/Thr_kinase_AS"/>
</dbReference>
<evidence type="ECO:0000256" key="1">
    <source>
        <dbReference type="SAM" id="Phobius"/>
    </source>
</evidence>
<keyword evidence="4" id="KW-1185">Reference proteome</keyword>
<comment type="caution">
    <text evidence="3">The sequence shown here is derived from an EMBL/GenBank/DDBJ whole genome shotgun (WGS) entry which is preliminary data.</text>
</comment>
<evidence type="ECO:0000259" key="2">
    <source>
        <dbReference type="PROSITE" id="PS50011"/>
    </source>
</evidence>
<proteinExistence type="predicted"/>
<protein>
    <recommendedName>
        <fullName evidence="2">Protein kinase domain-containing protein</fullName>
    </recommendedName>
</protein>
<feature type="domain" description="Protein kinase" evidence="2">
    <location>
        <begin position="282"/>
        <end position="550"/>
    </location>
</feature>
<dbReference type="Proteomes" id="UP001174677">
    <property type="component" value="Chromosome 7"/>
</dbReference>
<dbReference type="PANTHER" id="PTHR48055:SF9">
    <property type="entry name" value="PROTEIN KINASE DOMAIN-CONTAINING PROTEIN"/>
    <property type="match status" value="1"/>
</dbReference>
<dbReference type="Pfam" id="PF19160">
    <property type="entry name" value="SPARK"/>
    <property type="match status" value="1"/>
</dbReference>
<keyword evidence="1" id="KW-1133">Transmembrane helix</keyword>
<feature type="transmembrane region" description="Helical" evidence="1">
    <location>
        <begin position="216"/>
        <end position="242"/>
    </location>
</feature>
<organism evidence="3 4">
    <name type="scientific">Hevea brasiliensis</name>
    <name type="common">Para rubber tree</name>
    <name type="synonym">Siphonia brasiliensis</name>
    <dbReference type="NCBI Taxonomy" id="3981"/>
    <lineage>
        <taxon>Eukaryota</taxon>
        <taxon>Viridiplantae</taxon>
        <taxon>Streptophyta</taxon>
        <taxon>Embryophyta</taxon>
        <taxon>Tracheophyta</taxon>
        <taxon>Spermatophyta</taxon>
        <taxon>Magnoliopsida</taxon>
        <taxon>eudicotyledons</taxon>
        <taxon>Gunneridae</taxon>
        <taxon>Pentapetalae</taxon>
        <taxon>rosids</taxon>
        <taxon>fabids</taxon>
        <taxon>Malpighiales</taxon>
        <taxon>Euphorbiaceae</taxon>
        <taxon>Crotonoideae</taxon>
        <taxon>Micrandreae</taxon>
        <taxon>Hevea</taxon>
    </lineage>
</organism>
<dbReference type="SUPFAM" id="SSF56112">
    <property type="entry name" value="Protein kinase-like (PK-like)"/>
    <property type="match status" value="1"/>
</dbReference>
<dbReference type="PROSITE" id="PS00108">
    <property type="entry name" value="PROTEIN_KINASE_ST"/>
    <property type="match status" value="1"/>
</dbReference>
<dbReference type="EMBL" id="JARPOI010000007">
    <property type="protein sequence ID" value="KAJ9176411.1"/>
    <property type="molecule type" value="Genomic_DNA"/>
</dbReference>
<evidence type="ECO:0000313" key="4">
    <source>
        <dbReference type="Proteomes" id="UP001174677"/>
    </source>
</evidence>
<reference evidence="3" key="1">
    <citation type="journal article" date="2023" name="Plant Biotechnol. J.">
        <title>Chromosome-level wild Hevea brasiliensis genome provides new tools for genomic-assisted breeding and valuable loci to elevate rubber yield.</title>
        <authorList>
            <person name="Cheng H."/>
            <person name="Song X."/>
            <person name="Hu Y."/>
            <person name="Wu T."/>
            <person name="Yang Q."/>
            <person name="An Z."/>
            <person name="Feng S."/>
            <person name="Deng Z."/>
            <person name="Wu W."/>
            <person name="Zeng X."/>
            <person name="Tu M."/>
            <person name="Wang X."/>
            <person name="Huang H."/>
        </authorList>
    </citation>
    <scope>NUCLEOTIDE SEQUENCE</scope>
    <source>
        <strain evidence="3">MT/VB/25A 57/8</strain>
    </source>
</reference>
<keyword evidence="1" id="KW-0812">Transmembrane</keyword>
<keyword evidence="1" id="KW-0472">Membrane</keyword>
<dbReference type="InterPro" id="IPR000719">
    <property type="entry name" value="Prot_kinase_dom"/>
</dbReference>
<dbReference type="PROSITE" id="PS50011">
    <property type="entry name" value="PROTEIN_KINASE_DOM"/>
    <property type="match status" value="1"/>
</dbReference>
<dbReference type="PANTHER" id="PTHR48055">
    <property type="entry name" value="LEUCINE-RICH REPEAT RECEPTOR PROTEIN KINASE EMS1"/>
    <property type="match status" value="1"/>
</dbReference>
<dbReference type="Gene3D" id="1.10.510.10">
    <property type="entry name" value="Transferase(Phosphotransferase) domain 1"/>
    <property type="match status" value="1"/>
</dbReference>
<dbReference type="Gene3D" id="3.30.200.20">
    <property type="entry name" value="Phosphorylase Kinase, domain 1"/>
    <property type="match status" value="1"/>
</dbReference>
<accession>A0ABQ9M886</accession>